<dbReference type="Proteomes" id="UP000793456">
    <property type="component" value="Chromosome XXIV"/>
</dbReference>
<name>A0ACD3Q424_LARCR</name>
<protein>
    <submittedName>
        <fullName evidence="1">Uncharacterized protein</fullName>
    </submittedName>
</protein>
<evidence type="ECO:0000313" key="1">
    <source>
        <dbReference type="EMBL" id="TMS01855.1"/>
    </source>
</evidence>
<evidence type="ECO:0000313" key="2">
    <source>
        <dbReference type="Proteomes" id="UP000793456"/>
    </source>
</evidence>
<gene>
    <name evidence="1" type="ORF">E3U43_007395</name>
</gene>
<accession>A0ACD3Q424</accession>
<comment type="caution">
    <text evidence="1">The sequence shown here is derived from an EMBL/GenBank/DDBJ whole genome shotgun (WGS) entry which is preliminary data.</text>
</comment>
<organism evidence="1 2">
    <name type="scientific">Larimichthys crocea</name>
    <name type="common">Large yellow croaker</name>
    <name type="synonym">Pseudosciaena crocea</name>
    <dbReference type="NCBI Taxonomy" id="215358"/>
    <lineage>
        <taxon>Eukaryota</taxon>
        <taxon>Metazoa</taxon>
        <taxon>Chordata</taxon>
        <taxon>Craniata</taxon>
        <taxon>Vertebrata</taxon>
        <taxon>Euteleostomi</taxon>
        <taxon>Actinopterygii</taxon>
        <taxon>Neopterygii</taxon>
        <taxon>Teleostei</taxon>
        <taxon>Neoteleostei</taxon>
        <taxon>Acanthomorphata</taxon>
        <taxon>Eupercaria</taxon>
        <taxon>Sciaenidae</taxon>
        <taxon>Larimichthys</taxon>
    </lineage>
</organism>
<keyword evidence="2" id="KW-1185">Reference proteome</keyword>
<proteinExistence type="predicted"/>
<dbReference type="EMBL" id="CM011697">
    <property type="protein sequence ID" value="TMS01855.1"/>
    <property type="molecule type" value="Genomic_DNA"/>
</dbReference>
<reference evidence="1" key="1">
    <citation type="submission" date="2018-11" db="EMBL/GenBank/DDBJ databases">
        <title>The sequence and de novo assembly of Larimichthys crocea genome using PacBio and Hi-C technologies.</title>
        <authorList>
            <person name="Xu P."/>
            <person name="Chen B."/>
            <person name="Zhou Z."/>
            <person name="Ke Q."/>
            <person name="Wu Y."/>
            <person name="Bai H."/>
            <person name="Pu F."/>
        </authorList>
    </citation>
    <scope>NUCLEOTIDE SEQUENCE</scope>
    <source>
        <tissue evidence="1">Muscle</tissue>
    </source>
</reference>
<sequence>MTPQGSKHDILLPTPFTRARNLSMALSQSPSEMTHVSTFRRPPKPLPRIRPPSKEKPPRPEKPPKPEKPPTPANSIEPVVPKTSPKLAFRPLPKPVTRLKPKTPENKPTDPENYVVFEDILLTGQV</sequence>